<reference evidence="1" key="1">
    <citation type="submission" date="2018-05" db="EMBL/GenBank/DDBJ databases">
        <authorList>
            <person name="Lanie J.A."/>
            <person name="Ng W.-L."/>
            <person name="Kazmierczak K.M."/>
            <person name="Andrzejewski T.M."/>
            <person name="Davidsen T.M."/>
            <person name="Wayne K.J."/>
            <person name="Tettelin H."/>
            <person name="Glass J.I."/>
            <person name="Rusch D."/>
            <person name="Podicherti R."/>
            <person name="Tsui H.-C.T."/>
            <person name="Winkler M.E."/>
        </authorList>
    </citation>
    <scope>NUCLEOTIDE SEQUENCE</scope>
</reference>
<feature type="non-terminal residue" evidence="1">
    <location>
        <position position="1"/>
    </location>
</feature>
<organism evidence="1">
    <name type="scientific">marine metagenome</name>
    <dbReference type="NCBI Taxonomy" id="408172"/>
    <lineage>
        <taxon>unclassified sequences</taxon>
        <taxon>metagenomes</taxon>
        <taxon>ecological metagenomes</taxon>
    </lineage>
</organism>
<accession>A0A381UAH6</accession>
<dbReference type="EMBL" id="UINC01005982">
    <property type="protein sequence ID" value="SVA24751.1"/>
    <property type="molecule type" value="Genomic_DNA"/>
</dbReference>
<protein>
    <submittedName>
        <fullName evidence="1">Uncharacterized protein</fullName>
    </submittedName>
</protein>
<dbReference type="AlphaFoldDB" id="A0A381UAH6"/>
<proteinExistence type="predicted"/>
<name>A0A381UAH6_9ZZZZ</name>
<sequence>VLWLPLFFSSLELFVDPFGHTVGRAPSEPENRDV</sequence>
<gene>
    <name evidence="1" type="ORF">METZ01_LOCUS77605</name>
</gene>
<evidence type="ECO:0000313" key="1">
    <source>
        <dbReference type="EMBL" id="SVA24751.1"/>
    </source>
</evidence>